<dbReference type="Proteomes" id="UP000316476">
    <property type="component" value="Unassembled WGS sequence"/>
</dbReference>
<evidence type="ECO:0000256" key="1">
    <source>
        <dbReference type="SAM" id="Phobius"/>
    </source>
</evidence>
<dbReference type="RefSeq" id="WP_146415566.1">
    <property type="nucleotide sequence ID" value="NZ_SJPZ01000002.1"/>
</dbReference>
<evidence type="ECO:0000313" key="3">
    <source>
        <dbReference type="Proteomes" id="UP000316476"/>
    </source>
</evidence>
<gene>
    <name evidence="2" type="ORF">V7x_45800</name>
</gene>
<dbReference type="AlphaFoldDB" id="A0A5C6FNG2"/>
<feature type="transmembrane region" description="Helical" evidence="1">
    <location>
        <begin position="12"/>
        <end position="32"/>
    </location>
</feature>
<sequence>MIRRRRNHRRGATLIDVAAGSMLLAVVLIPSVKMLQQNESLHRRSSLRETMLHEAEQLLEQTKIRLTDPSVFDSTFRRSRPVVQNLSLTATDGPPLRATLTTAADTTLPAGMEVITIDALVWRDVNNNRRYDIDEPAESLRTQRAAP</sequence>
<keyword evidence="1" id="KW-0472">Membrane</keyword>
<keyword evidence="1" id="KW-0812">Transmembrane</keyword>
<evidence type="ECO:0000313" key="2">
    <source>
        <dbReference type="EMBL" id="TWU62844.1"/>
    </source>
</evidence>
<accession>A0A5C6FNG2</accession>
<organism evidence="2 3">
    <name type="scientific">Crateriforma conspicua</name>
    <dbReference type="NCBI Taxonomy" id="2527996"/>
    <lineage>
        <taxon>Bacteria</taxon>
        <taxon>Pseudomonadati</taxon>
        <taxon>Planctomycetota</taxon>
        <taxon>Planctomycetia</taxon>
        <taxon>Planctomycetales</taxon>
        <taxon>Planctomycetaceae</taxon>
        <taxon>Crateriforma</taxon>
    </lineage>
</organism>
<keyword evidence="1" id="KW-1133">Transmembrane helix</keyword>
<evidence type="ECO:0008006" key="4">
    <source>
        <dbReference type="Google" id="ProtNLM"/>
    </source>
</evidence>
<reference evidence="2 3" key="1">
    <citation type="submission" date="2019-02" db="EMBL/GenBank/DDBJ databases">
        <title>Deep-cultivation of Planctomycetes and their phenomic and genomic characterization uncovers novel biology.</title>
        <authorList>
            <person name="Wiegand S."/>
            <person name="Jogler M."/>
            <person name="Boedeker C."/>
            <person name="Pinto D."/>
            <person name="Vollmers J."/>
            <person name="Rivas-Marin E."/>
            <person name="Kohn T."/>
            <person name="Peeters S.H."/>
            <person name="Heuer A."/>
            <person name="Rast P."/>
            <person name="Oberbeckmann S."/>
            <person name="Bunk B."/>
            <person name="Jeske O."/>
            <person name="Meyerdierks A."/>
            <person name="Storesund J.E."/>
            <person name="Kallscheuer N."/>
            <person name="Luecker S."/>
            <person name="Lage O.M."/>
            <person name="Pohl T."/>
            <person name="Merkel B.J."/>
            <person name="Hornburger P."/>
            <person name="Mueller R.-W."/>
            <person name="Bruemmer F."/>
            <person name="Labrenz M."/>
            <person name="Spormann A.M."/>
            <person name="Op Den Camp H."/>
            <person name="Overmann J."/>
            <person name="Amann R."/>
            <person name="Jetten M.S.M."/>
            <person name="Mascher T."/>
            <person name="Medema M.H."/>
            <person name="Devos D.P."/>
            <person name="Kaster A.-K."/>
            <person name="Ovreas L."/>
            <person name="Rohde M."/>
            <person name="Galperin M.Y."/>
            <person name="Jogler C."/>
        </authorList>
    </citation>
    <scope>NUCLEOTIDE SEQUENCE [LARGE SCALE GENOMIC DNA]</scope>
    <source>
        <strain evidence="2 3">V7</strain>
    </source>
</reference>
<dbReference type="EMBL" id="SJPZ01000002">
    <property type="protein sequence ID" value="TWU62844.1"/>
    <property type="molecule type" value="Genomic_DNA"/>
</dbReference>
<dbReference type="OrthoDB" id="290315at2"/>
<protein>
    <recommendedName>
        <fullName evidence="4">Type II secretion system protein</fullName>
    </recommendedName>
</protein>
<name>A0A5C6FNG2_9PLAN</name>
<comment type="caution">
    <text evidence="2">The sequence shown here is derived from an EMBL/GenBank/DDBJ whole genome shotgun (WGS) entry which is preliminary data.</text>
</comment>
<proteinExistence type="predicted"/>